<feature type="transmembrane region" description="Helical" evidence="2">
    <location>
        <begin position="12"/>
        <end position="30"/>
    </location>
</feature>
<keyword evidence="2" id="KW-0472">Membrane</keyword>
<feature type="transmembrane region" description="Helical" evidence="2">
    <location>
        <begin position="42"/>
        <end position="61"/>
    </location>
</feature>
<keyword evidence="2" id="KW-0812">Transmembrane</keyword>
<dbReference type="InterPro" id="IPR011047">
    <property type="entry name" value="Quinoprotein_ADH-like_sf"/>
</dbReference>
<organism evidence="4 5">
    <name type="scientific">Virgisporangium ochraceum</name>
    <dbReference type="NCBI Taxonomy" id="65505"/>
    <lineage>
        <taxon>Bacteria</taxon>
        <taxon>Bacillati</taxon>
        <taxon>Actinomycetota</taxon>
        <taxon>Actinomycetes</taxon>
        <taxon>Micromonosporales</taxon>
        <taxon>Micromonosporaceae</taxon>
        <taxon>Virgisporangium</taxon>
    </lineage>
</organism>
<dbReference type="InterPro" id="IPR015943">
    <property type="entry name" value="WD40/YVTN_repeat-like_dom_sf"/>
</dbReference>
<feature type="transmembrane region" description="Helical" evidence="2">
    <location>
        <begin position="111"/>
        <end position="132"/>
    </location>
</feature>
<keyword evidence="2" id="KW-1133">Transmembrane helix</keyword>
<feature type="transmembrane region" description="Helical" evidence="2">
    <location>
        <begin position="73"/>
        <end position="99"/>
    </location>
</feature>
<accession>A0A8J3ZMP5</accession>
<dbReference type="AlphaFoldDB" id="A0A8J3ZMP5"/>
<evidence type="ECO:0000256" key="1">
    <source>
        <dbReference type="SAM" id="MobiDB-lite"/>
    </source>
</evidence>
<dbReference type="Gene3D" id="2.130.10.10">
    <property type="entry name" value="YVTN repeat-like/Quinoprotein amine dehydrogenase"/>
    <property type="match status" value="1"/>
</dbReference>
<dbReference type="PANTHER" id="PTHR34512">
    <property type="entry name" value="CELL SURFACE PROTEIN"/>
    <property type="match status" value="1"/>
</dbReference>
<evidence type="ECO:0000313" key="5">
    <source>
        <dbReference type="Proteomes" id="UP000635606"/>
    </source>
</evidence>
<feature type="compositionally biased region" description="Low complexity" evidence="1">
    <location>
        <begin position="178"/>
        <end position="194"/>
    </location>
</feature>
<dbReference type="EMBL" id="BOPH01000020">
    <property type="protein sequence ID" value="GIJ66614.1"/>
    <property type="molecule type" value="Genomic_DNA"/>
</dbReference>
<feature type="transmembrane region" description="Helical" evidence="2">
    <location>
        <begin position="153"/>
        <end position="173"/>
    </location>
</feature>
<feature type="domain" description="Pyrrolo-quinoline quinone repeat" evidence="3">
    <location>
        <begin position="204"/>
        <end position="405"/>
    </location>
</feature>
<feature type="region of interest" description="Disordered" evidence="1">
    <location>
        <begin position="178"/>
        <end position="203"/>
    </location>
</feature>
<dbReference type="Proteomes" id="UP000635606">
    <property type="component" value="Unassembled WGS sequence"/>
</dbReference>
<dbReference type="RefSeq" id="WP_203926592.1">
    <property type="nucleotide sequence ID" value="NZ_BOPH01000020.1"/>
</dbReference>
<evidence type="ECO:0000256" key="2">
    <source>
        <dbReference type="SAM" id="Phobius"/>
    </source>
</evidence>
<evidence type="ECO:0000313" key="4">
    <source>
        <dbReference type="EMBL" id="GIJ66614.1"/>
    </source>
</evidence>
<gene>
    <name evidence="4" type="ORF">Voc01_015310</name>
</gene>
<sequence>MTITWPRQVPVGVVRWTGRVLLAVTVLAVLWPPAVEWGGRRWSRPVMVTTVFVVAVAALLWRQAVHLHPRRRIRWVAAAVGAGATAVGVLAAAVVTQAAGLPVAADSVTGAAVLMVVVGVALAYGWALVATVEDGPDTEPAAPPAMPARSHDRTGVGIAVATVVVTLAALAVASTTADRTTARPLDGPAAGPPGDLDRPPASFTAAGPVYDAGRYLVVDIAGGVEVRDASTGRPRWHFRDPDKRFSHVLVSGDRRSVVVVRPTSDRPTAVAFDVATGVRRWSRVLPSDRPVDVSSLPLRAAAVGPVIVLFNGDPGTSGSGFAIDARTGDVRWQVPDPPAAGCRYEDSTTAADTVVVAYRCEQPDRTSGWQVVGLSADGGKARWTERGPDGSTMVSVRVTGRDVHLHRFVKGAATCETAVLDAVSGAPRLRYTDPVVGCTPPMVGDGVSAQAWPPNIGSARVIGVDQPTGEVRWATAPLSDRRDAYVLAHLVVGRTAYVLVQPGLGAREADLAAVDLATGAVGTRRLGIPAGVGPIGRVCRLLPGPGRLVMACGTAYRRTEVTIVG</sequence>
<dbReference type="PANTHER" id="PTHR34512:SF30">
    <property type="entry name" value="OUTER MEMBRANE PROTEIN ASSEMBLY FACTOR BAMB"/>
    <property type="match status" value="1"/>
</dbReference>
<dbReference type="SUPFAM" id="SSF50998">
    <property type="entry name" value="Quinoprotein alcohol dehydrogenase-like"/>
    <property type="match status" value="2"/>
</dbReference>
<protein>
    <recommendedName>
        <fullName evidence="3">Pyrrolo-quinoline quinone repeat domain-containing protein</fullName>
    </recommendedName>
</protein>
<dbReference type="Pfam" id="PF13360">
    <property type="entry name" value="PQQ_2"/>
    <property type="match status" value="1"/>
</dbReference>
<comment type="caution">
    <text evidence="4">The sequence shown here is derived from an EMBL/GenBank/DDBJ whole genome shotgun (WGS) entry which is preliminary data.</text>
</comment>
<name>A0A8J3ZMP5_9ACTN</name>
<evidence type="ECO:0000259" key="3">
    <source>
        <dbReference type="Pfam" id="PF13360"/>
    </source>
</evidence>
<dbReference type="InterPro" id="IPR002372">
    <property type="entry name" value="PQQ_rpt_dom"/>
</dbReference>
<keyword evidence="5" id="KW-1185">Reference proteome</keyword>
<reference evidence="4" key="1">
    <citation type="submission" date="2021-01" db="EMBL/GenBank/DDBJ databases">
        <title>Whole genome shotgun sequence of Virgisporangium ochraceum NBRC 16418.</title>
        <authorList>
            <person name="Komaki H."/>
            <person name="Tamura T."/>
        </authorList>
    </citation>
    <scope>NUCLEOTIDE SEQUENCE</scope>
    <source>
        <strain evidence="4">NBRC 16418</strain>
    </source>
</reference>
<proteinExistence type="predicted"/>